<gene>
    <name evidence="7" type="primary">FCER2_3</name>
    <name evidence="7" type="ORF">OS493_036242</name>
</gene>
<dbReference type="Gene3D" id="3.10.100.10">
    <property type="entry name" value="Mannose-Binding Protein A, subunit A"/>
    <property type="match status" value="1"/>
</dbReference>
<accession>A0A9X0D7Q1</accession>
<dbReference type="AlphaFoldDB" id="A0A9X0D7Q1"/>
<dbReference type="InterPro" id="IPR000436">
    <property type="entry name" value="Sushi_SCR_CCP_dom"/>
</dbReference>
<dbReference type="PANTHER" id="PTHR22803">
    <property type="entry name" value="MANNOSE, PHOSPHOLIPASE, LECTIN RECEPTOR RELATED"/>
    <property type="match status" value="1"/>
</dbReference>
<evidence type="ECO:0000256" key="2">
    <source>
        <dbReference type="ARBA" id="ARBA00023157"/>
    </source>
</evidence>
<dbReference type="SUPFAM" id="SSF56436">
    <property type="entry name" value="C-type lectin-like"/>
    <property type="match status" value="1"/>
</dbReference>
<dbReference type="PROSITE" id="PS50041">
    <property type="entry name" value="C_TYPE_LECTIN_2"/>
    <property type="match status" value="1"/>
</dbReference>
<dbReference type="Proteomes" id="UP001163046">
    <property type="component" value="Unassembled WGS sequence"/>
</dbReference>
<dbReference type="SUPFAM" id="SSF48726">
    <property type="entry name" value="Immunoglobulin"/>
    <property type="match status" value="2"/>
</dbReference>
<feature type="domain" description="Sushi" evidence="6">
    <location>
        <begin position="430"/>
        <end position="490"/>
    </location>
</feature>
<dbReference type="SMART" id="SM00034">
    <property type="entry name" value="CLECT"/>
    <property type="match status" value="1"/>
</dbReference>
<evidence type="ECO:0000313" key="8">
    <source>
        <dbReference type="Proteomes" id="UP001163046"/>
    </source>
</evidence>
<dbReference type="InterPro" id="IPR016187">
    <property type="entry name" value="CTDL_fold"/>
</dbReference>
<dbReference type="InterPro" id="IPR050111">
    <property type="entry name" value="C-type_lectin/snaclec_domain"/>
</dbReference>
<dbReference type="Gene3D" id="2.10.70.10">
    <property type="entry name" value="Complement Module, domain 1"/>
    <property type="match status" value="1"/>
</dbReference>
<dbReference type="SMART" id="SM00032">
    <property type="entry name" value="CCP"/>
    <property type="match status" value="1"/>
</dbReference>
<dbReference type="InterPro" id="IPR013783">
    <property type="entry name" value="Ig-like_fold"/>
</dbReference>
<dbReference type="EMBL" id="MU825455">
    <property type="protein sequence ID" value="KAJ7388693.1"/>
    <property type="molecule type" value="Genomic_DNA"/>
</dbReference>
<evidence type="ECO:0000259" key="6">
    <source>
        <dbReference type="PROSITE" id="PS50923"/>
    </source>
</evidence>
<dbReference type="Pfam" id="PF00059">
    <property type="entry name" value="Lectin_C"/>
    <property type="match status" value="1"/>
</dbReference>
<dbReference type="PROSITE" id="PS50835">
    <property type="entry name" value="IG_LIKE"/>
    <property type="match status" value="2"/>
</dbReference>
<organism evidence="7 8">
    <name type="scientific">Desmophyllum pertusum</name>
    <dbReference type="NCBI Taxonomy" id="174260"/>
    <lineage>
        <taxon>Eukaryota</taxon>
        <taxon>Metazoa</taxon>
        <taxon>Cnidaria</taxon>
        <taxon>Anthozoa</taxon>
        <taxon>Hexacorallia</taxon>
        <taxon>Scleractinia</taxon>
        <taxon>Caryophylliina</taxon>
        <taxon>Caryophylliidae</taxon>
        <taxon>Desmophyllum</taxon>
    </lineage>
</organism>
<dbReference type="CDD" id="cd00033">
    <property type="entry name" value="CCP"/>
    <property type="match status" value="1"/>
</dbReference>
<dbReference type="InterPro" id="IPR001304">
    <property type="entry name" value="C-type_lectin-like"/>
</dbReference>
<dbReference type="InterPro" id="IPR003599">
    <property type="entry name" value="Ig_sub"/>
</dbReference>
<dbReference type="Gene3D" id="2.60.40.10">
    <property type="entry name" value="Immunoglobulins"/>
    <property type="match status" value="2"/>
</dbReference>
<evidence type="ECO:0000259" key="4">
    <source>
        <dbReference type="PROSITE" id="PS50041"/>
    </source>
</evidence>
<dbReference type="InterPro" id="IPR036179">
    <property type="entry name" value="Ig-like_dom_sf"/>
</dbReference>
<dbReference type="Pfam" id="PF00084">
    <property type="entry name" value="Sushi"/>
    <property type="match status" value="1"/>
</dbReference>
<dbReference type="InterPro" id="IPR035976">
    <property type="entry name" value="Sushi/SCR/CCP_sf"/>
</dbReference>
<dbReference type="OrthoDB" id="5971167at2759"/>
<dbReference type="InterPro" id="IPR016186">
    <property type="entry name" value="C-type_lectin-like/link_sf"/>
</dbReference>
<dbReference type="Pfam" id="PF07699">
    <property type="entry name" value="Ephrin_rec_like"/>
    <property type="match status" value="1"/>
</dbReference>
<evidence type="ECO:0000256" key="3">
    <source>
        <dbReference type="PROSITE-ProRule" id="PRU00302"/>
    </source>
</evidence>
<comment type="caution">
    <text evidence="7">The sequence shown here is derived from an EMBL/GenBank/DDBJ whole genome shotgun (WGS) entry which is preliminary data.</text>
</comment>
<feature type="domain" description="Ig-like" evidence="5">
    <location>
        <begin position="122"/>
        <end position="210"/>
    </location>
</feature>
<feature type="domain" description="C-type lectin" evidence="4">
    <location>
        <begin position="499"/>
        <end position="619"/>
    </location>
</feature>
<dbReference type="Pfam" id="PF13927">
    <property type="entry name" value="Ig_3"/>
    <property type="match status" value="2"/>
</dbReference>
<keyword evidence="1" id="KW-0732">Signal</keyword>
<dbReference type="CDD" id="cd00037">
    <property type="entry name" value="CLECT"/>
    <property type="match status" value="1"/>
</dbReference>
<feature type="domain" description="Ig-like" evidence="5">
    <location>
        <begin position="36"/>
        <end position="111"/>
    </location>
</feature>
<reference evidence="7" key="1">
    <citation type="submission" date="2023-01" db="EMBL/GenBank/DDBJ databases">
        <title>Genome assembly of the deep-sea coral Lophelia pertusa.</title>
        <authorList>
            <person name="Herrera S."/>
            <person name="Cordes E."/>
        </authorList>
    </citation>
    <scope>NUCLEOTIDE SEQUENCE</scope>
    <source>
        <strain evidence="7">USNM1676648</strain>
        <tissue evidence="7">Polyp</tissue>
    </source>
</reference>
<keyword evidence="2" id="KW-1015">Disulfide bond</keyword>
<protein>
    <submittedName>
        <fullName evidence="7">Low affinity immunoglobulin epsilon Fc</fullName>
    </submittedName>
</protein>
<dbReference type="InterPro" id="IPR007110">
    <property type="entry name" value="Ig-like_dom"/>
</dbReference>
<dbReference type="PROSITE" id="PS50923">
    <property type="entry name" value="SUSHI"/>
    <property type="match status" value="1"/>
</dbReference>
<keyword evidence="3" id="KW-0768">Sushi</keyword>
<name>A0A9X0D7Q1_9CNID</name>
<dbReference type="Gene3D" id="2.10.50.10">
    <property type="entry name" value="Tumor Necrosis Factor Receptor, subunit A, domain 2"/>
    <property type="match status" value="1"/>
</dbReference>
<sequence>MLEEDHAMSTLEDMILQAKVLINNSNDDVILCGKKPNIVRNSPVKLVAILGETVNLVCEVNSTLEVEYLWTKNDQPLEETNSTVLKLENVTKESEGAYKCQAFNKRGSTVSNVTILVVHQRPNITEQPPDAQGLVGDEIFSMVCNSTGIPRPLTEWFFIPMKGDNHDAVRVNTTAPVLQMPNLTTANAGFYYCNVSNLHGKVQSRMATLDVLRFVPGVPRIVVSLKLKKCMSATSPGNNRSQCNGNASIKYQVDSAAFEYITQKMFERMRWPVEKIESEHYEPFPNASVSFVVNGDDSSIPEGKRREALNSFALSRRRMGNSLKRLYSALEEDGMKFKWKNVTISGDKESLVFGFLPQRCPNGTRRHENGFLCVYCSPGSYGVANGTCLQCPAGTYQPDDGSTRCLKCPFRISSTEPGAVRESQCIDISIPCQPPEITTKRAQAPKLMKNLYRTGETVMLGCEPGYRVAGNGTQECNEGNWTTSDFYCEKTCFPPWSELKKRCYLVIEAPTHRWKDASAKCLKLSSHMITISSEEENEFTGQLVKVYLEEKKLGQVQMWLGLRKLHAKGHFRWVDGSPLEGYTNWTPGEPNNSNGRELCSEMLVSGKSWLNRWNDVNCDTAGYKSITVCEKPLREGD</sequence>
<dbReference type="SMART" id="SM00409">
    <property type="entry name" value="IG"/>
    <property type="match status" value="2"/>
</dbReference>
<dbReference type="InterPro" id="IPR003598">
    <property type="entry name" value="Ig_sub2"/>
</dbReference>
<evidence type="ECO:0000313" key="7">
    <source>
        <dbReference type="EMBL" id="KAJ7388693.1"/>
    </source>
</evidence>
<keyword evidence="8" id="KW-1185">Reference proteome</keyword>
<proteinExistence type="predicted"/>
<evidence type="ECO:0000259" key="5">
    <source>
        <dbReference type="PROSITE" id="PS50835"/>
    </source>
</evidence>
<dbReference type="InterPro" id="IPR011641">
    <property type="entry name" value="Tyr-kin_ephrin_A/B_rcpt-like"/>
</dbReference>
<dbReference type="SMART" id="SM00408">
    <property type="entry name" value="IGc2"/>
    <property type="match status" value="2"/>
</dbReference>
<dbReference type="SUPFAM" id="SSF57535">
    <property type="entry name" value="Complement control module/SCR domain"/>
    <property type="match status" value="1"/>
</dbReference>
<dbReference type="SMART" id="SM01411">
    <property type="entry name" value="Ephrin_rec_like"/>
    <property type="match status" value="1"/>
</dbReference>
<evidence type="ECO:0000256" key="1">
    <source>
        <dbReference type="ARBA" id="ARBA00022729"/>
    </source>
</evidence>
<comment type="caution">
    <text evidence="3">Lacks conserved residue(s) required for the propagation of feature annotation.</text>
</comment>